<gene>
    <name evidence="1" type="ORF">BpHYR1_039208</name>
</gene>
<protein>
    <submittedName>
        <fullName evidence="1">Uncharacterized protein</fullName>
    </submittedName>
</protein>
<comment type="caution">
    <text evidence="1">The sequence shown here is derived from an EMBL/GenBank/DDBJ whole genome shotgun (WGS) entry which is preliminary data.</text>
</comment>
<dbReference type="AlphaFoldDB" id="A0A3M7QVS5"/>
<keyword evidence="2" id="KW-1185">Reference proteome</keyword>
<reference evidence="1 2" key="1">
    <citation type="journal article" date="2018" name="Sci. Rep.">
        <title>Genomic signatures of local adaptation to the degree of environmental predictability in rotifers.</title>
        <authorList>
            <person name="Franch-Gras L."/>
            <person name="Hahn C."/>
            <person name="Garcia-Roger E.M."/>
            <person name="Carmona M.J."/>
            <person name="Serra M."/>
            <person name="Gomez A."/>
        </authorList>
    </citation>
    <scope>NUCLEOTIDE SEQUENCE [LARGE SCALE GENOMIC DNA]</scope>
    <source>
        <strain evidence="1">HYR1</strain>
    </source>
</reference>
<accession>A0A3M7QVS5</accession>
<dbReference type="Proteomes" id="UP000276133">
    <property type="component" value="Unassembled WGS sequence"/>
</dbReference>
<sequence length="101" mass="12042">MDEIISSWVENFNNLASGDDQRLSKKFTELYLILIICIKVIVTSQDLDLKNKITNNAYYRQFEYQNYPKKKVQVIIKTTDNELIKNEEGYWKFINQVGFEH</sequence>
<proteinExistence type="predicted"/>
<evidence type="ECO:0000313" key="1">
    <source>
        <dbReference type="EMBL" id="RNA15452.1"/>
    </source>
</evidence>
<organism evidence="1 2">
    <name type="scientific">Brachionus plicatilis</name>
    <name type="common">Marine rotifer</name>
    <name type="synonym">Brachionus muelleri</name>
    <dbReference type="NCBI Taxonomy" id="10195"/>
    <lineage>
        <taxon>Eukaryota</taxon>
        <taxon>Metazoa</taxon>
        <taxon>Spiralia</taxon>
        <taxon>Gnathifera</taxon>
        <taxon>Rotifera</taxon>
        <taxon>Eurotatoria</taxon>
        <taxon>Monogononta</taxon>
        <taxon>Pseudotrocha</taxon>
        <taxon>Ploima</taxon>
        <taxon>Brachionidae</taxon>
        <taxon>Brachionus</taxon>
    </lineage>
</organism>
<evidence type="ECO:0000313" key="2">
    <source>
        <dbReference type="Proteomes" id="UP000276133"/>
    </source>
</evidence>
<name>A0A3M7QVS5_BRAPC</name>
<dbReference type="EMBL" id="REGN01004943">
    <property type="protein sequence ID" value="RNA15452.1"/>
    <property type="molecule type" value="Genomic_DNA"/>
</dbReference>